<reference evidence="15 16" key="1">
    <citation type="submission" date="2015-03" db="EMBL/GenBank/DDBJ databases">
        <authorList>
            <person name="Hassan Y."/>
            <person name="Lepp D."/>
            <person name="Li X.-Z."/>
            <person name="Zhou T."/>
        </authorList>
    </citation>
    <scope>NUCLEOTIDE SEQUENCE [LARGE SCALE GENOMIC DNA]</scope>
    <source>
        <strain evidence="15 16">IPL18</strain>
    </source>
</reference>
<evidence type="ECO:0000259" key="14">
    <source>
        <dbReference type="Pfam" id="PF02749"/>
    </source>
</evidence>
<dbReference type="InterPro" id="IPR037128">
    <property type="entry name" value="Quinolinate_PRibosylTase_N_sf"/>
</dbReference>
<evidence type="ECO:0000256" key="1">
    <source>
        <dbReference type="ARBA" id="ARBA00003237"/>
    </source>
</evidence>
<evidence type="ECO:0000256" key="4">
    <source>
        <dbReference type="ARBA" id="ARBA00011218"/>
    </source>
</evidence>
<keyword evidence="8 12" id="KW-0808">Transferase</keyword>
<dbReference type="GO" id="GO:0034213">
    <property type="term" value="P:quinolinate catabolic process"/>
    <property type="evidence" value="ECO:0007669"/>
    <property type="project" value="TreeGrafter"/>
</dbReference>
<evidence type="ECO:0000256" key="2">
    <source>
        <dbReference type="ARBA" id="ARBA00004893"/>
    </source>
</evidence>
<dbReference type="Gene3D" id="3.90.1170.20">
    <property type="entry name" value="Quinolinate phosphoribosyl transferase, N-terminal domain"/>
    <property type="match status" value="1"/>
</dbReference>
<evidence type="ECO:0000256" key="9">
    <source>
        <dbReference type="ARBA" id="ARBA00033102"/>
    </source>
</evidence>
<dbReference type="OrthoDB" id="9782546at2"/>
<dbReference type="UniPathway" id="UPA00253">
    <property type="reaction ID" value="UER00331"/>
</dbReference>
<comment type="subunit">
    <text evidence="4">Hexamer formed by 3 homodimers.</text>
</comment>
<dbReference type="Gene3D" id="3.20.20.70">
    <property type="entry name" value="Aldolase class I"/>
    <property type="match status" value="1"/>
</dbReference>
<evidence type="ECO:0000256" key="11">
    <source>
        <dbReference type="ARBA" id="ARBA00069173"/>
    </source>
</evidence>
<dbReference type="AlphaFoldDB" id="A0A0F5FJN4"/>
<dbReference type="EC" id="2.4.2.19" evidence="5"/>
<evidence type="ECO:0000256" key="10">
    <source>
        <dbReference type="ARBA" id="ARBA00047445"/>
    </source>
</evidence>
<keyword evidence="16" id="KW-1185">Reference proteome</keyword>
<dbReference type="GO" id="GO:0004514">
    <property type="term" value="F:nicotinate-nucleotide diphosphorylase (carboxylating) activity"/>
    <property type="evidence" value="ECO:0007669"/>
    <property type="project" value="UniProtKB-EC"/>
</dbReference>
<evidence type="ECO:0000256" key="7">
    <source>
        <dbReference type="ARBA" id="ARBA00022676"/>
    </source>
</evidence>
<dbReference type="GO" id="GO:0009435">
    <property type="term" value="P:NAD+ biosynthetic process"/>
    <property type="evidence" value="ECO:0007669"/>
    <property type="project" value="UniProtKB-UniPathway"/>
</dbReference>
<dbReference type="PANTHER" id="PTHR32179">
    <property type="entry name" value="NICOTINATE-NUCLEOTIDE PYROPHOSPHORYLASE [CARBOXYLATING]"/>
    <property type="match status" value="1"/>
</dbReference>
<dbReference type="RefSeq" id="WP_046103779.1">
    <property type="nucleotide sequence ID" value="NZ_JZEY01000054.1"/>
</dbReference>
<keyword evidence="7 12" id="KW-0328">Glycosyltransferase</keyword>
<dbReference type="PATRIC" id="fig|429727.3.peg.728"/>
<dbReference type="InterPro" id="IPR004393">
    <property type="entry name" value="NadC"/>
</dbReference>
<protein>
    <recommendedName>
        <fullName evidence="11">Probable nicotinate-nucleotide pyrophosphorylase [carboxylating]</fullName>
        <ecNumber evidence="5">2.4.2.19</ecNumber>
    </recommendedName>
    <alternativeName>
        <fullName evidence="9">Quinolinate phosphoribosyltransferase [decarboxylating]</fullName>
    </alternativeName>
</protein>
<comment type="similarity">
    <text evidence="3 12">Belongs to the NadC/ModD family.</text>
</comment>
<dbReference type="InterPro" id="IPR027277">
    <property type="entry name" value="NadC/ModD"/>
</dbReference>
<evidence type="ECO:0000313" key="15">
    <source>
        <dbReference type="EMBL" id="KKB09089.1"/>
    </source>
</evidence>
<comment type="pathway">
    <text evidence="2">Cofactor biosynthesis; NAD(+) biosynthesis; nicotinate D-ribonucleotide from quinolinate: step 1/1.</text>
</comment>
<dbReference type="Proteomes" id="UP000033649">
    <property type="component" value="Unassembled WGS sequence"/>
</dbReference>
<keyword evidence="6" id="KW-0662">Pyridine nucleotide biosynthesis</keyword>
<proteinExistence type="inferred from homology"/>
<evidence type="ECO:0000256" key="5">
    <source>
        <dbReference type="ARBA" id="ARBA00011944"/>
    </source>
</evidence>
<gene>
    <name evidence="15" type="ORF">VE26_03500</name>
</gene>
<dbReference type="PIRSF" id="PIRSF006250">
    <property type="entry name" value="NadC_ModD"/>
    <property type="match status" value="1"/>
</dbReference>
<evidence type="ECO:0000256" key="6">
    <source>
        <dbReference type="ARBA" id="ARBA00022642"/>
    </source>
</evidence>
<comment type="function">
    <text evidence="1">Involved in the catabolism of quinolinic acid (QA).</text>
</comment>
<dbReference type="NCBIfam" id="TIGR00078">
    <property type="entry name" value="nadC"/>
    <property type="match status" value="1"/>
</dbReference>
<dbReference type="FunFam" id="3.20.20.70:FF:000030">
    <property type="entry name" value="Nicotinate-nucleotide pyrophosphorylase, carboxylating"/>
    <property type="match status" value="1"/>
</dbReference>
<dbReference type="FunFam" id="3.90.1170.20:FF:000001">
    <property type="entry name" value="Nicotinate-nucleotide diphosphorylase (Carboxylating)"/>
    <property type="match status" value="1"/>
</dbReference>
<feature type="domain" description="Quinolinate phosphoribosyl transferase N-terminal" evidence="14">
    <location>
        <begin position="30"/>
        <end position="115"/>
    </location>
</feature>
<evidence type="ECO:0000256" key="8">
    <source>
        <dbReference type="ARBA" id="ARBA00022679"/>
    </source>
</evidence>
<dbReference type="CDD" id="cd01572">
    <property type="entry name" value="QPRTase"/>
    <property type="match status" value="1"/>
</dbReference>
<feature type="domain" description="Quinolinate phosphoribosyl transferase C-terminal" evidence="13">
    <location>
        <begin position="117"/>
        <end position="282"/>
    </location>
</feature>
<dbReference type="Pfam" id="PF01729">
    <property type="entry name" value="QRPTase_C"/>
    <property type="match status" value="1"/>
</dbReference>
<evidence type="ECO:0000256" key="3">
    <source>
        <dbReference type="ARBA" id="ARBA00009400"/>
    </source>
</evidence>
<dbReference type="EMBL" id="JZEY01000054">
    <property type="protein sequence ID" value="KKB09089.1"/>
    <property type="molecule type" value="Genomic_DNA"/>
</dbReference>
<dbReference type="InterPro" id="IPR002638">
    <property type="entry name" value="Quinolinate_PRibosylTrfase_C"/>
</dbReference>
<evidence type="ECO:0000256" key="12">
    <source>
        <dbReference type="PIRNR" id="PIRNR006250"/>
    </source>
</evidence>
<evidence type="ECO:0000313" key="16">
    <source>
        <dbReference type="Proteomes" id="UP000033649"/>
    </source>
</evidence>
<dbReference type="InterPro" id="IPR036068">
    <property type="entry name" value="Nicotinate_pribotase-like_C"/>
</dbReference>
<name>A0A0F5FJN4_9HYPH</name>
<dbReference type="STRING" id="429727.VE26_03500"/>
<dbReference type="InterPro" id="IPR013785">
    <property type="entry name" value="Aldolase_TIM"/>
</dbReference>
<comment type="caution">
    <text evidence="15">The sequence shown here is derived from an EMBL/GenBank/DDBJ whole genome shotgun (WGS) entry which is preliminary data.</text>
</comment>
<evidence type="ECO:0000259" key="13">
    <source>
        <dbReference type="Pfam" id="PF01729"/>
    </source>
</evidence>
<dbReference type="Pfam" id="PF02749">
    <property type="entry name" value="QRPTase_N"/>
    <property type="match status" value="1"/>
</dbReference>
<accession>A0A0F5FJN4</accession>
<dbReference type="SUPFAM" id="SSF51690">
    <property type="entry name" value="Nicotinate/Quinolinate PRTase C-terminal domain-like"/>
    <property type="match status" value="1"/>
</dbReference>
<dbReference type="PANTHER" id="PTHR32179:SF3">
    <property type="entry name" value="NICOTINATE-NUCLEOTIDE PYROPHOSPHORYLASE [CARBOXYLATING]"/>
    <property type="match status" value="1"/>
</dbReference>
<dbReference type="SUPFAM" id="SSF54675">
    <property type="entry name" value="Nicotinate/Quinolinate PRTase N-terminal domain-like"/>
    <property type="match status" value="1"/>
</dbReference>
<organism evidence="15 16">
    <name type="scientific">Devosia chinhatensis</name>
    <dbReference type="NCBI Taxonomy" id="429727"/>
    <lineage>
        <taxon>Bacteria</taxon>
        <taxon>Pseudomonadati</taxon>
        <taxon>Pseudomonadota</taxon>
        <taxon>Alphaproteobacteria</taxon>
        <taxon>Hyphomicrobiales</taxon>
        <taxon>Devosiaceae</taxon>
        <taxon>Devosia</taxon>
    </lineage>
</organism>
<dbReference type="GO" id="GO:0005737">
    <property type="term" value="C:cytoplasm"/>
    <property type="evidence" value="ECO:0007669"/>
    <property type="project" value="TreeGrafter"/>
</dbReference>
<comment type="catalytic activity">
    <reaction evidence="10">
        <text>nicotinate beta-D-ribonucleotide + CO2 + diphosphate = quinolinate + 5-phospho-alpha-D-ribose 1-diphosphate + 2 H(+)</text>
        <dbReference type="Rhea" id="RHEA:12733"/>
        <dbReference type="ChEBI" id="CHEBI:15378"/>
        <dbReference type="ChEBI" id="CHEBI:16526"/>
        <dbReference type="ChEBI" id="CHEBI:29959"/>
        <dbReference type="ChEBI" id="CHEBI:33019"/>
        <dbReference type="ChEBI" id="CHEBI:57502"/>
        <dbReference type="ChEBI" id="CHEBI:58017"/>
        <dbReference type="EC" id="2.4.2.19"/>
    </reaction>
</comment>
<dbReference type="InterPro" id="IPR022412">
    <property type="entry name" value="Quinolinate_PRibosylTrfase_N"/>
</dbReference>
<sequence length="289" mass="29926">MNALPAHLPRLTIERAVAAALEEDLGLAGDLTSQATLSPEAWAKASLSAREPGVIAGLDLAAAAFRLVGDGVRFTPKVADGERIAAGGIVAEVEGPARLVMSAERVALNFLNHLSGIATLTRIYADAVEGTGARICDTRKTTPGLRAFEKYAVRCGGGANHRYALNDAILIKDNHIAVAGSVTAAYAAAEAFAGHLVAIEIEVTTLAELEEALAAGARIVLLDNMDNDTLRQAVAINAGRARLEASGGVKLDRVRSIGETGVDYISTSQITMGAKPLDLGLDVVIGAAR</sequence>